<dbReference type="InterPro" id="IPR005823">
    <property type="entry name" value="Ribosomal_uL13_bac-type"/>
</dbReference>
<dbReference type="GO" id="GO:0003729">
    <property type="term" value="F:mRNA binding"/>
    <property type="evidence" value="ECO:0007669"/>
    <property type="project" value="TreeGrafter"/>
</dbReference>
<organism evidence="6">
    <name type="scientific">Dermonema virens</name>
    <dbReference type="NCBI Taxonomy" id="1077399"/>
    <lineage>
        <taxon>Eukaryota</taxon>
        <taxon>Rhodophyta</taxon>
        <taxon>Florideophyceae</taxon>
        <taxon>Nemaliophycidae</taxon>
        <taxon>Nemaliales</taxon>
        <taxon>Liagoraceae</taxon>
        <taxon>Dermonema</taxon>
    </lineage>
</organism>
<evidence type="ECO:0000256" key="1">
    <source>
        <dbReference type="ARBA" id="ARBA00006227"/>
    </source>
</evidence>
<accession>A0A1G4NS14</accession>
<keyword evidence="3 4" id="KW-0687">Ribonucleoprotein</keyword>
<dbReference type="InterPro" id="IPR023563">
    <property type="entry name" value="Ribosomal_uL13_CS"/>
</dbReference>
<dbReference type="NCBIfam" id="TIGR01066">
    <property type="entry name" value="rplM_bact"/>
    <property type="match status" value="1"/>
</dbReference>
<dbReference type="InterPro" id="IPR036899">
    <property type="entry name" value="Ribosomal_uL13_sf"/>
</dbReference>
<proteinExistence type="inferred from homology"/>
<dbReference type="EMBL" id="LT622863">
    <property type="protein sequence ID" value="SCW21405.1"/>
    <property type="molecule type" value="Genomic_DNA"/>
</dbReference>
<dbReference type="SUPFAM" id="SSF52161">
    <property type="entry name" value="Ribosomal protein L13"/>
    <property type="match status" value="1"/>
</dbReference>
<evidence type="ECO:0000256" key="2">
    <source>
        <dbReference type="ARBA" id="ARBA00022980"/>
    </source>
</evidence>
<sequence>MNKTQMLNMDINQKWYIIDAKGCKVGRLATEVAAILRGKNRASFHPSQNPRDYVIIINSQDLEVTGNKQLDKIYYRHSGRPGNLKKENFNNLQKRLPNKIIEHAIRKMLPKGVLGRRLFKNLKVYSGREHPHQAQNPKHMYIN</sequence>
<dbReference type="GeneID" id="30000040"/>
<dbReference type="PANTHER" id="PTHR11545:SF2">
    <property type="entry name" value="LARGE RIBOSOMAL SUBUNIT PROTEIN UL13M"/>
    <property type="match status" value="1"/>
</dbReference>
<dbReference type="Gene3D" id="3.90.1180.10">
    <property type="entry name" value="Ribosomal protein L13"/>
    <property type="match status" value="1"/>
</dbReference>
<reference evidence="6" key="2">
    <citation type="submission" date="2016-10" db="EMBL/GenBank/DDBJ databases">
        <authorList>
            <person name="de Groot N.N."/>
        </authorList>
    </citation>
    <scope>NUCLEOTIDE SEQUENCE</scope>
    <source>
        <strain evidence="6">J.0258</strain>
    </source>
</reference>
<dbReference type="PANTHER" id="PTHR11545">
    <property type="entry name" value="RIBOSOMAL PROTEIN L13"/>
    <property type="match status" value="1"/>
</dbReference>
<keyword evidence="6" id="KW-0150">Chloroplast</keyword>
<evidence type="ECO:0000256" key="4">
    <source>
        <dbReference type="HAMAP-Rule" id="MF_01366"/>
    </source>
</evidence>
<protein>
    <recommendedName>
        <fullName evidence="4">Large ribosomal subunit protein uL13c</fullName>
    </recommendedName>
</protein>
<dbReference type="GO" id="GO:0003735">
    <property type="term" value="F:structural constituent of ribosome"/>
    <property type="evidence" value="ECO:0007669"/>
    <property type="project" value="InterPro"/>
</dbReference>
<dbReference type="Pfam" id="PF00572">
    <property type="entry name" value="Ribosomal_L13"/>
    <property type="match status" value="1"/>
</dbReference>
<evidence type="ECO:0000256" key="3">
    <source>
        <dbReference type="ARBA" id="ARBA00023274"/>
    </source>
</evidence>
<name>A0A1G4NS14_9FLOR</name>
<dbReference type="PROSITE" id="PS00783">
    <property type="entry name" value="RIBOSOMAL_L13"/>
    <property type="match status" value="1"/>
</dbReference>
<dbReference type="GO" id="GO:0017148">
    <property type="term" value="P:negative regulation of translation"/>
    <property type="evidence" value="ECO:0007669"/>
    <property type="project" value="TreeGrafter"/>
</dbReference>
<gene>
    <name evidence="4 6" type="primary">rpl13</name>
    <name evidence="6" type="ORF">BQ776_183</name>
</gene>
<evidence type="ECO:0000313" key="6">
    <source>
        <dbReference type="EMBL" id="SCW21405.1"/>
    </source>
</evidence>
<comment type="subcellular location">
    <subcellularLocation>
        <location evidence="4">Plastid</location>
        <location evidence="4">Chloroplast</location>
    </subcellularLocation>
</comment>
<dbReference type="HAMAP" id="MF_01366">
    <property type="entry name" value="Ribosomal_uL13"/>
    <property type="match status" value="1"/>
</dbReference>
<geneLocation type="chloroplast" evidence="6"/>
<dbReference type="GO" id="GO:0006412">
    <property type="term" value="P:translation"/>
    <property type="evidence" value="ECO:0007669"/>
    <property type="project" value="UniProtKB-UniRule"/>
</dbReference>
<dbReference type="PIRSF" id="PIRSF002181">
    <property type="entry name" value="Ribosomal_L13"/>
    <property type="match status" value="1"/>
</dbReference>
<evidence type="ECO:0000256" key="5">
    <source>
        <dbReference type="RuleBase" id="RU003877"/>
    </source>
</evidence>
<dbReference type="AlphaFoldDB" id="A0A1G4NS14"/>
<dbReference type="CDD" id="cd00392">
    <property type="entry name" value="Ribosomal_L13"/>
    <property type="match status" value="1"/>
</dbReference>
<comment type="similarity">
    <text evidence="1 4 5">Belongs to the universal ribosomal protein uL13 family.</text>
</comment>
<keyword evidence="2 4" id="KW-0689">Ribosomal protein</keyword>
<keyword evidence="6" id="KW-0934">Plastid</keyword>
<dbReference type="GO" id="GO:0022625">
    <property type="term" value="C:cytosolic large ribosomal subunit"/>
    <property type="evidence" value="ECO:0007669"/>
    <property type="project" value="TreeGrafter"/>
</dbReference>
<comment type="subunit">
    <text evidence="4">Part of the 50S ribosomal subunit.</text>
</comment>
<dbReference type="GO" id="GO:0009507">
    <property type="term" value="C:chloroplast"/>
    <property type="evidence" value="ECO:0007669"/>
    <property type="project" value="UniProtKB-SubCell"/>
</dbReference>
<dbReference type="InterPro" id="IPR005822">
    <property type="entry name" value="Ribosomal_uL13"/>
</dbReference>
<dbReference type="RefSeq" id="YP_009313151.1">
    <property type="nucleotide sequence ID" value="NC_031655.1"/>
</dbReference>
<reference evidence="6" key="1">
    <citation type="submission" date="2016-10" db="EMBL/GenBank/DDBJ databases">
        <title>Chloroplast genomes as a tool to resolve red algal phylogenies: a case study in the Nemaliales.</title>
        <authorList>
            <person name="Costa J.F."/>
            <person name="Lin S.M."/>
            <person name="Macaya E.C."/>
            <person name="Fernandez-Garcia C."/>
            <person name="Verbruggen H."/>
        </authorList>
    </citation>
    <scope>NUCLEOTIDE SEQUENCE</scope>
    <source>
        <strain evidence="6">J.0258</strain>
    </source>
</reference>